<dbReference type="EMBL" id="JAQQWI010000006">
    <property type="protein sequence ID" value="KAK8033970.1"/>
    <property type="molecule type" value="Genomic_DNA"/>
</dbReference>
<organism evidence="2 3">
    <name type="scientific">Apiospora marii</name>
    <dbReference type="NCBI Taxonomy" id="335849"/>
    <lineage>
        <taxon>Eukaryota</taxon>
        <taxon>Fungi</taxon>
        <taxon>Dikarya</taxon>
        <taxon>Ascomycota</taxon>
        <taxon>Pezizomycotina</taxon>
        <taxon>Sordariomycetes</taxon>
        <taxon>Xylariomycetidae</taxon>
        <taxon>Amphisphaeriales</taxon>
        <taxon>Apiosporaceae</taxon>
        <taxon>Apiospora</taxon>
    </lineage>
</organism>
<protein>
    <submittedName>
        <fullName evidence="2">Uncharacterized protein</fullName>
    </submittedName>
</protein>
<proteinExistence type="predicted"/>
<comment type="caution">
    <text evidence="2">The sequence shown here is derived from an EMBL/GenBank/DDBJ whole genome shotgun (WGS) entry which is preliminary data.</text>
</comment>
<evidence type="ECO:0000313" key="3">
    <source>
        <dbReference type="Proteomes" id="UP001396898"/>
    </source>
</evidence>
<dbReference type="Proteomes" id="UP001396898">
    <property type="component" value="Unassembled WGS sequence"/>
</dbReference>
<evidence type="ECO:0000256" key="1">
    <source>
        <dbReference type="SAM" id="MobiDB-lite"/>
    </source>
</evidence>
<sequence length="154" mass="17471">MEPKPCRVSNCDLDAEGDDAKYCWRHLCEGIEDSWCGRRKKASADQCPACTCTWVFKPGGCDSDNHVVGERCEWPVEGDNGRCRNHDPPCSMCQDFRATRSWGDGDEGRPDLDVCADCYDSFSWMRKPKPKPKPVVVSADGTRVQHSTKRRRLR</sequence>
<name>A0ABR1SI08_9PEZI</name>
<keyword evidence="3" id="KW-1185">Reference proteome</keyword>
<feature type="region of interest" description="Disordered" evidence="1">
    <location>
        <begin position="129"/>
        <end position="154"/>
    </location>
</feature>
<evidence type="ECO:0000313" key="2">
    <source>
        <dbReference type="EMBL" id="KAK8033970.1"/>
    </source>
</evidence>
<accession>A0ABR1SI08</accession>
<reference evidence="2 3" key="1">
    <citation type="submission" date="2023-01" db="EMBL/GenBank/DDBJ databases">
        <title>Analysis of 21 Apiospora genomes using comparative genomics revels a genus with tremendous synthesis potential of carbohydrate active enzymes and secondary metabolites.</title>
        <authorList>
            <person name="Sorensen T."/>
        </authorList>
    </citation>
    <scope>NUCLEOTIDE SEQUENCE [LARGE SCALE GENOMIC DNA]</scope>
    <source>
        <strain evidence="2 3">CBS 20057</strain>
    </source>
</reference>
<gene>
    <name evidence="2" type="ORF">PG991_003368</name>
</gene>